<dbReference type="AlphaFoldDB" id="A0A1H9RS60"/>
<dbReference type="SMART" id="SM00116">
    <property type="entry name" value="CBS"/>
    <property type="match status" value="2"/>
</dbReference>
<keyword evidence="5" id="KW-1185">Reference proteome</keyword>
<evidence type="ECO:0000313" key="4">
    <source>
        <dbReference type="EMBL" id="SER75546.1"/>
    </source>
</evidence>
<accession>A0A1H9RS60</accession>
<dbReference type="RefSeq" id="WP_092651100.1">
    <property type="nucleotide sequence ID" value="NZ_FOHA01000005.1"/>
</dbReference>
<dbReference type="InterPro" id="IPR051257">
    <property type="entry name" value="Diverse_CBS-Domain"/>
</dbReference>
<sequence length="206" mass="23137">MELTERQKKIVEIVRENEPISGENIAKKLNLSRPTLRSDFAILTMTGILDARPKVGYFYTGQTHDPLLFDGLFETKVAEIMIPPIFIKQESSVYDAVTMLFMYDIGTLFVAENQQLLGIVSRKDLLRTTVTGGDLNKMPVAMIMTRMPNLVTISSEDRLLDAGYKLIEHEIDSIPVMDAVDGITVVGKLSKTSVLRHFVTEAMKQK</sequence>
<name>A0A1H9RS60_9LACT</name>
<protein>
    <submittedName>
        <fullName evidence="4">CBS domain-containing protein</fullName>
    </submittedName>
</protein>
<dbReference type="STRING" id="142588.SAMN04488559_10536"/>
<gene>
    <name evidence="4" type="ORF">SAMN04488559_10536</name>
</gene>
<dbReference type="Gene3D" id="1.10.10.10">
    <property type="entry name" value="Winged helix-like DNA-binding domain superfamily/Winged helix DNA-binding domain"/>
    <property type="match status" value="1"/>
</dbReference>
<dbReference type="InterPro" id="IPR036388">
    <property type="entry name" value="WH-like_DNA-bd_sf"/>
</dbReference>
<evidence type="ECO:0000256" key="1">
    <source>
        <dbReference type="ARBA" id="ARBA00023122"/>
    </source>
</evidence>
<proteinExistence type="predicted"/>
<dbReference type="OrthoDB" id="9793615at2"/>
<dbReference type="SUPFAM" id="SSF54631">
    <property type="entry name" value="CBS-domain pair"/>
    <property type="match status" value="1"/>
</dbReference>
<dbReference type="PANTHER" id="PTHR43080:SF2">
    <property type="entry name" value="CBS DOMAIN-CONTAINING PROTEIN"/>
    <property type="match status" value="1"/>
</dbReference>
<evidence type="ECO:0000313" key="5">
    <source>
        <dbReference type="Proteomes" id="UP000198948"/>
    </source>
</evidence>
<dbReference type="InterPro" id="IPR013196">
    <property type="entry name" value="HTH_11"/>
</dbReference>
<dbReference type="Proteomes" id="UP000198948">
    <property type="component" value="Unassembled WGS sequence"/>
</dbReference>
<dbReference type="EMBL" id="FOHA01000005">
    <property type="protein sequence ID" value="SER75546.1"/>
    <property type="molecule type" value="Genomic_DNA"/>
</dbReference>
<dbReference type="InterPro" id="IPR046342">
    <property type="entry name" value="CBS_dom_sf"/>
</dbReference>
<keyword evidence="1 2" id="KW-0129">CBS domain</keyword>
<dbReference type="CDD" id="cd04617">
    <property type="entry name" value="CBS_pair_CcpN"/>
    <property type="match status" value="1"/>
</dbReference>
<evidence type="ECO:0000256" key="2">
    <source>
        <dbReference type="PROSITE-ProRule" id="PRU00703"/>
    </source>
</evidence>
<dbReference type="PIRSF" id="PIRSF026546">
    <property type="entry name" value="UCP026546_CBS_YqzB"/>
    <property type="match status" value="1"/>
</dbReference>
<dbReference type="Pfam" id="PF00571">
    <property type="entry name" value="CBS"/>
    <property type="match status" value="2"/>
</dbReference>
<feature type="domain" description="CBS" evidence="3">
    <location>
        <begin position="144"/>
        <end position="205"/>
    </location>
</feature>
<dbReference type="Pfam" id="PF08279">
    <property type="entry name" value="HTH_11"/>
    <property type="match status" value="1"/>
</dbReference>
<dbReference type="InterPro" id="IPR016842">
    <property type="entry name" value="UCP026546_HTH-CBS"/>
</dbReference>
<feature type="domain" description="CBS" evidence="3">
    <location>
        <begin position="80"/>
        <end position="135"/>
    </location>
</feature>
<dbReference type="Gene3D" id="3.10.580.10">
    <property type="entry name" value="CBS-domain"/>
    <property type="match status" value="1"/>
</dbReference>
<dbReference type="PANTHER" id="PTHR43080">
    <property type="entry name" value="CBS DOMAIN-CONTAINING PROTEIN CBSX3, MITOCHONDRIAL"/>
    <property type="match status" value="1"/>
</dbReference>
<dbReference type="InterPro" id="IPR000644">
    <property type="entry name" value="CBS_dom"/>
</dbReference>
<organism evidence="4 5">
    <name type="scientific">Isobaculum melis</name>
    <dbReference type="NCBI Taxonomy" id="142588"/>
    <lineage>
        <taxon>Bacteria</taxon>
        <taxon>Bacillati</taxon>
        <taxon>Bacillota</taxon>
        <taxon>Bacilli</taxon>
        <taxon>Lactobacillales</taxon>
        <taxon>Carnobacteriaceae</taxon>
        <taxon>Isobaculum</taxon>
    </lineage>
</organism>
<evidence type="ECO:0000259" key="3">
    <source>
        <dbReference type="PROSITE" id="PS51371"/>
    </source>
</evidence>
<dbReference type="SUPFAM" id="SSF46785">
    <property type="entry name" value="Winged helix' DNA-binding domain"/>
    <property type="match status" value="1"/>
</dbReference>
<reference evidence="4 5" key="1">
    <citation type="submission" date="2016-10" db="EMBL/GenBank/DDBJ databases">
        <authorList>
            <person name="de Groot N.N."/>
        </authorList>
    </citation>
    <scope>NUCLEOTIDE SEQUENCE [LARGE SCALE GENOMIC DNA]</scope>
    <source>
        <strain evidence="4 5">DSM 13760</strain>
    </source>
</reference>
<dbReference type="PROSITE" id="PS51371">
    <property type="entry name" value="CBS"/>
    <property type="match status" value="2"/>
</dbReference>
<dbReference type="InterPro" id="IPR036390">
    <property type="entry name" value="WH_DNA-bd_sf"/>
</dbReference>